<gene>
    <name evidence="2" type="ORF">ATEIFO6365_0001089000</name>
</gene>
<dbReference type="PANTHER" id="PTHR35395">
    <property type="entry name" value="DUF6536 DOMAIN-CONTAINING PROTEIN"/>
    <property type="match status" value="1"/>
</dbReference>
<keyword evidence="3" id="KW-1185">Reference proteome</keyword>
<dbReference type="PANTHER" id="PTHR35395:SF1">
    <property type="entry name" value="DUF6536 DOMAIN-CONTAINING PROTEIN"/>
    <property type="match status" value="1"/>
</dbReference>
<feature type="domain" description="DUF6536" evidence="1">
    <location>
        <begin position="78"/>
        <end position="223"/>
    </location>
</feature>
<evidence type="ECO:0000259" key="1">
    <source>
        <dbReference type="Pfam" id="PF20163"/>
    </source>
</evidence>
<sequence length="734" mass="81521">MAGYRPSQATVKLYHYSSGNVSTSCTSGLLLTWSSSPPETRFASISLLRSWIPAIDPKNQKSHTIASLFSRRHIALGLQLGLTVVVLAINIFTTVWATVRYDIKGDTGTVFQGNCSKANQLNSGFHFAINLLSTAVLGASNFCMQILASPTRGEVDHAHSRKKWFNIGTPSLKNLRMISRMRVIMYVVLSLSSATLHLFWNSAIFESFPFISYTSVFVTGDYLTNSNPWGDAADAHTRALQIKGRGFEQLNRTSCIQRYMDPLSGAGDIVVVTKLLDNSLTYNDSTSLVKSFRIWDTSNWDRLQTWMYDSPDYPHRPYSVRKLLPYAGNWSVNVADQAIPVDYCLGQQVQDLSNRCGLHFNTTIMIIVCVMNFVKVLGVAYTWIQSLRAHRRVPGAYNSTEREVLVTIGDSMQSFLNRNDMHTQRMCLVSQFDFEGRRWHSGLTGSQPWPGPRSIRKFKLASRRVWITTISACTGMLLIVLALLGRGIVQQKGEGVEMSVSTFWKAGLGRPNPMTVMQVFIYRGPGQFWGAVILANSWQLEISILYLLYNTLLTRLCIAVEWSHYGSERKPLRVSCPKGMQRSTYFLSLPFRYSIPLSACLLLLHWLVSQSVFLARSAAFLPSGEPIDSDSSSRACYSTMGIIFSLATGMVLVVALVGIGFQRTTFLLPPVSTCSAAISAACHQPERDRDAALLPVKWAVVVPSGEGSQPPVVGHCSLTTLANAEGPIKGRSYE</sequence>
<dbReference type="OrthoDB" id="5429634at2759"/>
<dbReference type="Pfam" id="PF20163">
    <property type="entry name" value="DUF6536"/>
    <property type="match status" value="1"/>
</dbReference>
<dbReference type="VEuPathDB" id="FungiDB:ATEG_03382"/>
<name>A0A5M3YRW3_ASPTE</name>
<reference evidence="2 3" key="1">
    <citation type="submission" date="2020-01" db="EMBL/GenBank/DDBJ databases">
        <title>Aspergillus terreus IFO 6365 whole genome shotgun sequence.</title>
        <authorList>
            <person name="Kanamasa S."/>
            <person name="Takahashi H."/>
        </authorList>
    </citation>
    <scope>NUCLEOTIDE SEQUENCE [LARGE SCALE GENOMIC DNA]</scope>
    <source>
        <strain evidence="2 3">IFO 6365</strain>
    </source>
</reference>
<accession>A0A5M3YRW3</accession>
<dbReference type="AlphaFoldDB" id="A0A5M3YRW3"/>
<dbReference type="Proteomes" id="UP000452235">
    <property type="component" value="Unassembled WGS sequence"/>
</dbReference>
<organism evidence="2 3">
    <name type="scientific">Aspergillus terreus</name>
    <dbReference type="NCBI Taxonomy" id="33178"/>
    <lineage>
        <taxon>Eukaryota</taxon>
        <taxon>Fungi</taxon>
        <taxon>Dikarya</taxon>
        <taxon>Ascomycota</taxon>
        <taxon>Pezizomycotina</taxon>
        <taxon>Eurotiomycetes</taxon>
        <taxon>Eurotiomycetidae</taxon>
        <taxon>Eurotiales</taxon>
        <taxon>Aspergillaceae</taxon>
        <taxon>Aspergillus</taxon>
        <taxon>Aspergillus subgen. Circumdati</taxon>
    </lineage>
</organism>
<comment type="caution">
    <text evidence="2">The sequence shown here is derived from an EMBL/GenBank/DDBJ whole genome shotgun (WGS) entry which is preliminary data.</text>
</comment>
<protein>
    <recommendedName>
        <fullName evidence="1">DUF6536 domain-containing protein</fullName>
    </recommendedName>
</protein>
<dbReference type="EMBL" id="BLJY01000001">
    <property type="protein sequence ID" value="GFF12666.1"/>
    <property type="molecule type" value="Genomic_DNA"/>
</dbReference>
<evidence type="ECO:0000313" key="2">
    <source>
        <dbReference type="EMBL" id="GFF12666.1"/>
    </source>
</evidence>
<dbReference type="InterPro" id="IPR046623">
    <property type="entry name" value="DUF6536"/>
</dbReference>
<evidence type="ECO:0000313" key="3">
    <source>
        <dbReference type="Proteomes" id="UP000452235"/>
    </source>
</evidence>
<proteinExistence type="predicted"/>
<dbReference type="PROSITE" id="PS51257">
    <property type="entry name" value="PROKAR_LIPOPROTEIN"/>
    <property type="match status" value="1"/>
</dbReference>